<dbReference type="Proteomes" id="UP000185109">
    <property type="component" value="Plasmid pRsp8C3c"/>
</dbReference>
<dbReference type="EMBL" id="CP017244">
    <property type="protein sequence ID" value="APO79796.1"/>
    <property type="molecule type" value="Genomic_DNA"/>
</dbReference>
<sequence length="54" mass="6101">MNVSFHTACDFSIRRFSADRKTYGFDTLQALRRQGLNYLGATVKPKGRSTASRC</sequence>
<keyword evidence="1" id="KW-0614">Plasmid</keyword>
<name>A0A1L5PIP3_RHIET</name>
<evidence type="ECO:0000313" key="1">
    <source>
        <dbReference type="EMBL" id="APO79796.1"/>
    </source>
</evidence>
<organism evidence="1 2">
    <name type="scientific">Rhizobium etli 8C-3</name>
    <dbReference type="NCBI Taxonomy" id="538025"/>
    <lineage>
        <taxon>Bacteria</taxon>
        <taxon>Pseudomonadati</taxon>
        <taxon>Pseudomonadota</taxon>
        <taxon>Alphaproteobacteria</taxon>
        <taxon>Hyphomicrobiales</taxon>
        <taxon>Rhizobiaceae</taxon>
        <taxon>Rhizobium/Agrobacterium group</taxon>
        <taxon>Rhizobium</taxon>
    </lineage>
</organism>
<proteinExistence type="predicted"/>
<evidence type="ECO:0000313" key="2">
    <source>
        <dbReference type="Proteomes" id="UP000185109"/>
    </source>
</evidence>
<protein>
    <submittedName>
        <fullName evidence="1">Uncharacterized protein</fullName>
    </submittedName>
</protein>
<gene>
    <name evidence="1" type="ORF">AM571_PC02070</name>
</gene>
<dbReference type="AlphaFoldDB" id="A0A1L5PIP3"/>
<geneLocation type="plasmid" evidence="2">
    <name>prsp8c3c</name>
</geneLocation>
<reference evidence="1 2" key="1">
    <citation type="submission" date="2016-09" db="EMBL/GenBank/DDBJ databases">
        <title>The complete genome sequences of Rhizobium gallicum, symbiovars gallicum and phaseoli, symbionts associated to common bean (Phaseolus vulgaris).</title>
        <authorList>
            <person name="Bustos P."/>
            <person name="Santamaria R.I."/>
            <person name="Perez-Carrascal O.M."/>
            <person name="Juarez S."/>
            <person name="Lozano L."/>
            <person name="Martinez-Flores I."/>
            <person name="Martinez-Romero E."/>
            <person name="Cevallos M."/>
            <person name="Romero D."/>
            <person name="Davila G."/>
            <person name="Gonzalez V."/>
        </authorList>
    </citation>
    <scope>NUCLEOTIDE SEQUENCE [LARGE SCALE GENOMIC DNA]</scope>
    <source>
        <strain evidence="1 2">8C-3</strain>
        <plasmid evidence="2">Plasmid prsp8c3c</plasmid>
    </source>
</reference>
<accession>A0A1L5PIP3</accession>